<evidence type="ECO:0000313" key="1">
    <source>
        <dbReference type="EMBL" id="GFT39228.1"/>
    </source>
</evidence>
<accession>A0A8X6NWM1</accession>
<dbReference type="OrthoDB" id="6435173at2759"/>
<dbReference type="EMBL" id="BMAW01109622">
    <property type="protein sequence ID" value="GFT39228.1"/>
    <property type="molecule type" value="Genomic_DNA"/>
</dbReference>
<gene>
    <name evidence="1" type="primary">NCL1_17091</name>
    <name evidence="1" type="ORF">NPIL_376411</name>
</gene>
<proteinExistence type="predicted"/>
<keyword evidence="2" id="KW-1185">Reference proteome</keyword>
<comment type="caution">
    <text evidence="1">The sequence shown here is derived from an EMBL/GenBank/DDBJ whole genome shotgun (WGS) entry which is preliminary data.</text>
</comment>
<dbReference type="Proteomes" id="UP000887013">
    <property type="component" value="Unassembled WGS sequence"/>
</dbReference>
<evidence type="ECO:0000313" key="2">
    <source>
        <dbReference type="Proteomes" id="UP000887013"/>
    </source>
</evidence>
<sequence>MIEKQKIYLVRITRKDSNLDFSETGRLFNRRASNIVHECRSKTYFAINIFFKDFGMHKLDVSLHDTDLRKSPGPDKILNCMIDHLGRDAPRRRLDIINISWSSGRLSRVNIIPIRKPQKDARFPESYRHIALISVACDRALPWIYDFMRDRTIRVQLNDSMSRGFKLNHYNAGNRISAFLKCWSNNQGLKKNSPFRQVNNENLIFNSVEPHHLYSCIDPSVGLSGVIFYPTLSAHVHKTSDLPEYLWQLVLELINSNIPDYVILVYRDVSQNEMSYSGRGI</sequence>
<name>A0A8X6NWM1_NEPPI</name>
<protein>
    <submittedName>
        <fullName evidence="1">Uncharacterized protein</fullName>
    </submittedName>
</protein>
<reference evidence="1" key="1">
    <citation type="submission" date="2020-08" db="EMBL/GenBank/DDBJ databases">
        <title>Multicomponent nature underlies the extraordinary mechanical properties of spider dragline silk.</title>
        <authorList>
            <person name="Kono N."/>
            <person name="Nakamura H."/>
            <person name="Mori M."/>
            <person name="Yoshida Y."/>
            <person name="Ohtoshi R."/>
            <person name="Malay A.D."/>
            <person name="Moran D.A.P."/>
            <person name="Tomita M."/>
            <person name="Numata K."/>
            <person name="Arakawa K."/>
        </authorList>
    </citation>
    <scope>NUCLEOTIDE SEQUENCE</scope>
</reference>
<organism evidence="1 2">
    <name type="scientific">Nephila pilipes</name>
    <name type="common">Giant wood spider</name>
    <name type="synonym">Nephila maculata</name>
    <dbReference type="NCBI Taxonomy" id="299642"/>
    <lineage>
        <taxon>Eukaryota</taxon>
        <taxon>Metazoa</taxon>
        <taxon>Ecdysozoa</taxon>
        <taxon>Arthropoda</taxon>
        <taxon>Chelicerata</taxon>
        <taxon>Arachnida</taxon>
        <taxon>Araneae</taxon>
        <taxon>Araneomorphae</taxon>
        <taxon>Entelegynae</taxon>
        <taxon>Araneoidea</taxon>
        <taxon>Nephilidae</taxon>
        <taxon>Nephila</taxon>
    </lineage>
</organism>
<dbReference type="AlphaFoldDB" id="A0A8X6NWM1"/>